<feature type="binding site" evidence="4">
    <location>
        <position position="92"/>
    </location>
    <ligand>
        <name>a divalent metal cation</name>
        <dbReference type="ChEBI" id="CHEBI:60240"/>
        <label>1</label>
    </ligand>
</feature>
<feature type="binding site" evidence="4">
    <location>
        <position position="5"/>
    </location>
    <ligand>
        <name>a divalent metal cation</name>
        <dbReference type="ChEBI" id="CHEBI:60240"/>
        <label>1</label>
    </ligand>
</feature>
<dbReference type="InterPro" id="IPR015991">
    <property type="entry name" value="TatD/YcfH-like"/>
</dbReference>
<reference evidence="5 6" key="1">
    <citation type="submission" date="2019-03" db="EMBL/GenBank/DDBJ databases">
        <title>Genomic Encyclopedia of Type Strains, Phase IV (KMG-IV): sequencing the most valuable type-strain genomes for metagenomic binning, comparative biology and taxonomic classification.</title>
        <authorList>
            <person name="Goeker M."/>
        </authorList>
    </citation>
    <scope>NUCLEOTIDE SEQUENCE [LARGE SCALE GENOMIC DNA]</scope>
    <source>
        <strain evidence="5 6">DSM 24179</strain>
    </source>
</reference>
<keyword evidence="2 4" id="KW-0479">Metal-binding</keyword>
<dbReference type="Gene3D" id="3.20.20.140">
    <property type="entry name" value="Metal-dependent hydrolases"/>
    <property type="match status" value="1"/>
</dbReference>
<feature type="binding site" evidence="4">
    <location>
        <position position="128"/>
    </location>
    <ligand>
        <name>a divalent metal cation</name>
        <dbReference type="ChEBI" id="CHEBI:60240"/>
        <label>2</label>
    </ligand>
</feature>
<comment type="similarity">
    <text evidence="1">Belongs to the metallo-dependent hydrolases superfamily. TatD-type hydrolase family.</text>
</comment>
<evidence type="ECO:0000256" key="3">
    <source>
        <dbReference type="ARBA" id="ARBA00022801"/>
    </source>
</evidence>
<dbReference type="Pfam" id="PF01026">
    <property type="entry name" value="TatD_DNase"/>
    <property type="match status" value="1"/>
</dbReference>
<dbReference type="AlphaFoldDB" id="A0A4R2GHU6"/>
<dbReference type="GO" id="GO:0005829">
    <property type="term" value="C:cytosol"/>
    <property type="evidence" value="ECO:0007669"/>
    <property type="project" value="TreeGrafter"/>
</dbReference>
<keyword evidence="6" id="KW-1185">Reference proteome</keyword>
<evidence type="ECO:0000256" key="1">
    <source>
        <dbReference type="ARBA" id="ARBA00009275"/>
    </source>
</evidence>
<dbReference type="RefSeq" id="WP_132433906.1">
    <property type="nucleotide sequence ID" value="NZ_SLWK01000006.1"/>
</dbReference>
<dbReference type="GO" id="GO:0004536">
    <property type="term" value="F:DNA nuclease activity"/>
    <property type="evidence" value="ECO:0007669"/>
    <property type="project" value="InterPro"/>
</dbReference>
<proteinExistence type="inferred from homology"/>
<dbReference type="Proteomes" id="UP000295221">
    <property type="component" value="Unassembled WGS sequence"/>
</dbReference>
<dbReference type="NCBIfam" id="TIGR00010">
    <property type="entry name" value="YchF/TatD family DNA exonuclease"/>
    <property type="match status" value="1"/>
</dbReference>
<dbReference type="GO" id="GO:0046872">
    <property type="term" value="F:metal ion binding"/>
    <property type="evidence" value="ECO:0007669"/>
    <property type="project" value="UniProtKB-KW"/>
</dbReference>
<evidence type="ECO:0000313" key="6">
    <source>
        <dbReference type="Proteomes" id="UP000295221"/>
    </source>
</evidence>
<dbReference type="PIRSF" id="PIRSF005902">
    <property type="entry name" value="DNase_TatD"/>
    <property type="match status" value="1"/>
</dbReference>
<feature type="binding site" evidence="4">
    <location>
        <position position="7"/>
    </location>
    <ligand>
        <name>a divalent metal cation</name>
        <dbReference type="ChEBI" id="CHEBI:60240"/>
        <label>1</label>
    </ligand>
</feature>
<evidence type="ECO:0000256" key="4">
    <source>
        <dbReference type="PIRSR" id="PIRSR005902-1"/>
    </source>
</evidence>
<dbReference type="FunFam" id="3.20.20.140:FF:000005">
    <property type="entry name" value="TatD family hydrolase"/>
    <property type="match status" value="1"/>
</dbReference>
<keyword evidence="3" id="KW-0378">Hydrolase</keyword>
<protein>
    <submittedName>
        <fullName evidence="5">TatD DNase family protein</fullName>
    </submittedName>
</protein>
<gene>
    <name evidence="5" type="ORF">EV194_106160</name>
</gene>
<feature type="binding site" evidence="4">
    <location>
        <position position="153"/>
    </location>
    <ligand>
        <name>a divalent metal cation</name>
        <dbReference type="ChEBI" id="CHEBI:60240"/>
        <label>2</label>
    </ligand>
</feature>
<evidence type="ECO:0000313" key="5">
    <source>
        <dbReference type="EMBL" id="TCO08018.1"/>
    </source>
</evidence>
<dbReference type="InterPro" id="IPR032466">
    <property type="entry name" value="Metal_Hydrolase"/>
</dbReference>
<feature type="binding site" evidence="4">
    <location>
        <position position="203"/>
    </location>
    <ligand>
        <name>a divalent metal cation</name>
        <dbReference type="ChEBI" id="CHEBI:60240"/>
        <label>1</label>
    </ligand>
</feature>
<dbReference type="OrthoDB" id="9810005at2"/>
<accession>A0A4R2GHU6</accession>
<organism evidence="5 6">
    <name type="scientific">Natronoflexus pectinivorans</name>
    <dbReference type="NCBI Taxonomy" id="682526"/>
    <lineage>
        <taxon>Bacteria</taxon>
        <taxon>Pseudomonadati</taxon>
        <taxon>Bacteroidota</taxon>
        <taxon>Bacteroidia</taxon>
        <taxon>Marinilabiliales</taxon>
        <taxon>Marinilabiliaceae</taxon>
        <taxon>Natronoflexus</taxon>
    </lineage>
</organism>
<evidence type="ECO:0000256" key="2">
    <source>
        <dbReference type="ARBA" id="ARBA00022723"/>
    </source>
</evidence>
<name>A0A4R2GHU6_9BACT</name>
<dbReference type="InterPro" id="IPR001130">
    <property type="entry name" value="TatD-like"/>
</dbReference>
<sequence length="256" mass="29363">MIDTHSHIYAKEFDQDRDEIIQRAKDAGITGIFLPNIDTESILRMHDTEEKYPDICKAMMGLHPTSVKEDYKEQLKLIEKHLNQRPYAAVGEIGMDLYWDTTFRKEQEDALMAQINWSRELNLPVVIHTRDAFPEIFSVFDKVYDPELKGIFHSFSGSLEDAKRILSMPGFYLGINGVVTFKKSNLPEILTEIGFEKLVLETDAPYLAPVPYRGKRNEPAYLTNVINKLSEIFNVSIETLKEATTKNAIDLFGKID</sequence>
<dbReference type="CDD" id="cd01310">
    <property type="entry name" value="TatD_DNAse"/>
    <property type="match status" value="1"/>
</dbReference>
<dbReference type="GO" id="GO:0016788">
    <property type="term" value="F:hydrolase activity, acting on ester bonds"/>
    <property type="evidence" value="ECO:0007669"/>
    <property type="project" value="InterPro"/>
</dbReference>
<dbReference type="SUPFAM" id="SSF51556">
    <property type="entry name" value="Metallo-dependent hydrolases"/>
    <property type="match status" value="1"/>
</dbReference>
<dbReference type="EMBL" id="SLWK01000006">
    <property type="protein sequence ID" value="TCO08018.1"/>
    <property type="molecule type" value="Genomic_DNA"/>
</dbReference>
<comment type="caution">
    <text evidence="5">The sequence shown here is derived from an EMBL/GenBank/DDBJ whole genome shotgun (WGS) entry which is preliminary data.</text>
</comment>
<dbReference type="PANTHER" id="PTHR46124:SF4">
    <property type="entry name" value="HYDROLASE TATD"/>
    <property type="match status" value="1"/>
</dbReference>
<dbReference type="PANTHER" id="PTHR46124">
    <property type="entry name" value="D-AMINOACYL-TRNA DEACYLASE"/>
    <property type="match status" value="1"/>
</dbReference>